<feature type="domain" description="JmjC" evidence="12">
    <location>
        <begin position="267"/>
        <end position="448"/>
    </location>
</feature>
<evidence type="ECO:0000259" key="12">
    <source>
        <dbReference type="PROSITE" id="PS51184"/>
    </source>
</evidence>
<evidence type="ECO:0000313" key="14">
    <source>
        <dbReference type="Proteomes" id="UP001054902"/>
    </source>
</evidence>
<keyword evidence="5" id="KW-0223">Dioxygenase</keyword>
<evidence type="ECO:0000256" key="10">
    <source>
        <dbReference type="ARBA" id="ARBA00023242"/>
    </source>
</evidence>
<evidence type="ECO:0000256" key="2">
    <source>
        <dbReference type="ARBA" id="ARBA00004123"/>
    </source>
</evidence>
<dbReference type="SUPFAM" id="SSF51197">
    <property type="entry name" value="Clavaminate synthase-like"/>
    <property type="match status" value="1"/>
</dbReference>
<dbReference type="PANTHER" id="PTHR12480">
    <property type="entry name" value="ARGININE DEMETHYLASE AND LYSYL-HYDROXYLASE JMJD"/>
    <property type="match status" value="1"/>
</dbReference>
<evidence type="ECO:0000256" key="5">
    <source>
        <dbReference type="ARBA" id="ARBA00022964"/>
    </source>
</evidence>
<accession>A0AAD3H643</accession>
<evidence type="ECO:0000256" key="3">
    <source>
        <dbReference type="ARBA" id="ARBA00022723"/>
    </source>
</evidence>
<evidence type="ECO:0000256" key="9">
    <source>
        <dbReference type="ARBA" id="ARBA00023163"/>
    </source>
</evidence>
<dbReference type="PANTHER" id="PTHR12480:SF32">
    <property type="entry name" value="BIFUNCTIONAL ARGININE DEMETHYLASE AND LYSYL-HYDROXYLASE JMJD6"/>
    <property type="match status" value="1"/>
</dbReference>
<keyword evidence="14" id="KW-1185">Reference proteome</keyword>
<evidence type="ECO:0000256" key="11">
    <source>
        <dbReference type="ARBA" id="ARBA00038068"/>
    </source>
</evidence>
<dbReference type="GO" id="GO:0005634">
    <property type="term" value="C:nucleus"/>
    <property type="evidence" value="ECO:0007669"/>
    <property type="project" value="UniProtKB-SubCell"/>
</dbReference>
<dbReference type="Gene3D" id="2.60.120.650">
    <property type="entry name" value="Cupin"/>
    <property type="match status" value="1"/>
</dbReference>
<reference evidence="13 14" key="1">
    <citation type="journal article" date="2021" name="Sci. Rep.">
        <title>The genome of the diatom Chaetoceros tenuissimus carries an ancient integrated fragment of an extant virus.</title>
        <authorList>
            <person name="Hongo Y."/>
            <person name="Kimura K."/>
            <person name="Takaki Y."/>
            <person name="Yoshida Y."/>
            <person name="Baba S."/>
            <person name="Kobayashi G."/>
            <person name="Nagasaki K."/>
            <person name="Hano T."/>
            <person name="Tomaru Y."/>
        </authorList>
    </citation>
    <scope>NUCLEOTIDE SEQUENCE [LARGE SCALE GENOMIC DNA]</scope>
    <source>
        <strain evidence="13 14">NIES-3715</strain>
    </source>
</reference>
<name>A0AAD3H643_9STRA</name>
<dbReference type="Proteomes" id="UP001054902">
    <property type="component" value="Unassembled WGS sequence"/>
</dbReference>
<keyword evidence="4" id="KW-0156">Chromatin regulator</keyword>
<comment type="subcellular location">
    <subcellularLocation>
        <location evidence="2">Nucleus</location>
    </subcellularLocation>
</comment>
<keyword evidence="3" id="KW-0479">Metal-binding</keyword>
<dbReference type="InterPro" id="IPR050910">
    <property type="entry name" value="JMJD6_ArgDemeth/LysHydrox"/>
</dbReference>
<keyword evidence="7" id="KW-0408">Iron</keyword>
<dbReference type="Pfam" id="PF02373">
    <property type="entry name" value="JmjC"/>
    <property type="match status" value="1"/>
</dbReference>
<sequence length="489" mass="56232">MFRERPSTEKVHVNDLFLSQDERYEIYEVKAAERPHLLAYTNEDETISKPCADQETDSESSVSDEEHNELALIDGCDIQGWRKERLVNCTSDTQGILNIGISSTMFRRESTLIISNHFCNSKWKNMKKVLLNANNIGQNPNVIDHDEYKQLIDVGNDRKATKFAIEYEQKNIPAIIRGAMEGWDCMPIYNNHATTETEENPFRKNGVGGWTFSNLLERFHNVNWRFSDIHGEMMGFETYSKYISQAEGLMDDSPLAIYDSEFGDLSSPTHQLIHEYQVPECFSPCLFELAEYIENSSANSDDEDDVLSCNSCTSRPPYRWVLIGPERSGTGMHVDPLWTNAWVAVLQGKKRWMLFPPETPLEKIGIERGKPQMNSATWYSKFYDKVTSDNWPIEWRPYEVLQNPGEIVFVPNGWPHLVVNLELTVAVTHNYASEFGPFARMYSQISHDEPEFFASWISGINSKRPDLLELLNIDDDATDEELNYDLGLK</sequence>
<dbReference type="GO" id="GO:0106140">
    <property type="term" value="F:P-TEFb complex binding"/>
    <property type="evidence" value="ECO:0007669"/>
    <property type="project" value="TreeGrafter"/>
</dbReference>
<dbReference type="InterPro" id="IPR003347">
    <property type="entry name" value="JmjC_dom"/>
</dbReference>
<protein>
    <recommendedName>
        <fullName evidence="12">JmjC domain-containing protein</fullName>
    </recommendedName>
</protein>
<evidence type="ECO:0000256" key="6">
    <source>
        <dbReference type="ARBA" id="ARBA00023002"/>
    </source>
</evidence>
<evidence type="ECO:0000313" key="13">
    <source>
        <dbReference type="EMBL" id="GFH51676.1"/>
    </source>
</evidence>
<gene>
    <name evidence="13" type="ORF">CTEN210_08152</name>
</gene>
<evidence type="ECO:0000256" key="1">
    <source>
        <dbReference type="ARBA" id="ARBA00001954"/>
    </source>
</evidence>
<evidence type="ECO:0000256" key="4">
    <source>
        <dbReference type="ARBA" id="ARBA00022853"/>
    </source>
</evidence>
<keyword evidence="6" id="KW-0560">Oxidoreductase</keyword>
<dbReference type="GO" id="GO:0005737">
    <property type="term" value="C:cytoplasm"/>
    <property type="evidence" value="ECO:0007669"/>
    <property type="project" value="TreeGrafter"/>
</dbReference>
<keyword evidence="10" id="KW-0539">Nucleus</keyword>
<organism evidence="13 14">
    <name type="scientific">Chaetoceros tenuissimus</name>
    <dbReference type="NCBI Taxonomy" id="426638"/>
    <lineage>
        <taxon>Eukaryota</taxon>
        <taxon>Sar</taxon>
        <taxon>Stramenopiles</taxon>
        <taxon>Ochrophyta</taxon>
        <taxon>Bacillariophyta</taxon>
        <taxon>Coscinodiscophyceae</taxon>
        <taxon>Chaetocerotophycidae</taxon>
        <taxon>Chaetocerotales</taxon>
        <taxon>Chaetocerotaceae</taxon>
        <taxon>Chaetoceros</taxon>
    </lineage>
</organism>
<dbReference type="GO" id="GO:0046872">
    <property type="term" value="F:metal ion binding"/>
    <property type="evidence" value="ECO:0007669"/>
    <property type="project" value="UniProtKB-KW"/>
</dbReference>
<comment type="cofactor">
    <cofactor evidence="1">
        <name>Fe(2+)</name>
        <dbReference type="ChEBI" id="CHEBI:29033"/>
    </cofactor>
</comment>
<proteinExistence type="inferred from homology"/>
<comment type="similarity">
    <text evidence="11">Belongs to the JMJD6 family.</text>
</comment>
<dbReference type="AlphaFoldDB" id="A0AAD3H643"/>
<evidence type="ECO:0000256" key="7">
    <source>
        <dbReference type="ARBA" id="ARBA00023004"/>
    </source>
</evidence>
<keyword evidence="9" id="KW-0804">Transcription</keyword>
<dbReference type="GO" id="GO:0033749">
    <property type="term" value="F:histone H4R3 demethylase activity"/>
    <property type="evidence" value="ECO:0007669"/>
    <property type="project" value="TreeGrafter"/>
</dbReference>
<dbReference type="SMART" id="SM00558">
    <property type="entry name" value="JmjC"/>
    <property type="match status" value="1"/>
</dbReference>
<keyword evidence="8" id="KW-0805">Transcription regulation</keyword>
<dbReference type="PROSITE" id="PS51184">
    <property type="entry name" value="JMJC"/>
    <property type="match status" value="1"/>
</dbReference>
<evidence type="ECO:0000256" key="8">
    <source>
        <dbReference type="ARBA" id="ARBA00023015"/>
    </source>
</evidence>
<comment type="caution">
    <text evidence="13">The sequence shown here is derived from an EMBL/GenBank/DDBJ whole genome shotgun (WGS) entry which is preliminary data.</text>
</comment>
<dbReference type="EMBL" id="BLLK01000045">
    <property type="protein sequence ID" value="GFH51676.1"/>
    <property type="molecule type" value="Genomic_DNA"/>
</dbReference>